<dbReference type="STRING" id="9986.ENSOCUP00000026698"/>
<evidence type="ECO:0000256" key="1">
    <source>
        <dbReference type="ARBA" id="ARBA00009228"/>
    </source>
</evidence>
<dbReference type="InterPro" id="IPR009003">
    <property type="entry name" value="Peptidase_S1_PA"/>
</dbReference>
<dbReference type="Gene3D" id="2.40.10.10">
    <property type="entry name" value="Trypsin-like serine proteases"/>
    <property type="match status" value="4"/>
</dbReference>
<dbReference type="Proteomes" id="UP000001811">
    <property type="component" value="Unplaced"/>
</dbReference>
<evidence type="ECO:0000313" key="9">
    <source>
        <dbReference type="Ensembl" id="ENSOCUP00000026698.2"/>
    </source>
</evidence>
<feature type="signal peptide" evidence="7">
    <location>
        <begin position="1"/>
        <end position="20"/>
    </location>
</feature>
<dbReference type="PROSITE" id="PS50240">
    <property type="entry name" value="TRYPSIN_DOM"/>
    <property type="match status" value="2"/>
</dbReference>
<dbReference type="Bgee" id="ENSOCUG00000037351">
    <property type="expression patterns" value="Expressed in skin of back and 4 other cell types or tissues"/>
</dbReference>
<name>U3KN89_RABIT</name>
<organism evidence="9 10">
    <name type="scientific">Oryctolagus cuniculus</name>
    <name type="common">Rabbit</name>
    <dbReference type="NCBI Taxonomy" id="9986"/>
    <lineage>
        <taxon>Eukaryota</taxon>
        <taxon>Metazoa</taxon>
        <taxon>Chordata</taxon>
        <taxon>Craniata</taxon>
        <taxon>Vertebrata</taxon>
        <taxon>Euteleostomi</taxon>
        <taxon>Mammalia</taxon>
        <taxon>Eutheria</taxon>
        <taxon>Euarchontoglires</taxon>
        <taxon>Glires</taxon>
        <taxon>Lagomorpha</taxon>
        <taxon>Leporidae</taxon>
        <taxon>Oryctolagus</taxon>
    </lineage>
</organism>
<keyword evidence="10" id="KW-1185">Reference proteome</keyword>
<reference evidence="9" key="2">
    <citation type="submission" date="2025-08" db="UniProtKB">
        <authorList>
            <consortium name="Ensembl"/>
        </authorList>
    </citation>
    <scope>IDENTIFICATION</scope>
    <source>
        <strain evidence="9">Thorbecke</strain>
    </source>
</reference>
<dbReference type="InterPro" id="IPR018114">
    <property type="entry name" value="TRYPSIN_HIS"/>
</dbReference>
<dbReference type="InterPro" id="IPR033116">
    <property type="entry name" value="TRYPSIN_SER"/>
</dbReference>
<keyword evidence="7" id="KW-0732">Signal</keyword>
<dbReference type="GO" id="GO:0004252">
    <property type="term" value="F:serine-type endopeptidase activity"/>
    <property type="evidence" value="ECO:0007669"/>
    <property type="project" value="InterPro"/>
</dbReference>
<feature type="domain" description="Peptidase S1" evidence="8">
    <location>
        <begin position="191"/>
        <end position="417"/>
    </location>
</feature>
<dbReference type="FunCoup" id="U3KN89">
    <property type="interactions" value="4"/>
</dbReference>
<dbReference type="PROSITE" id="PS00134">
    <property type="entry name" value="TRYPSIN_HIS"/>
    <property type="match status" value="1"/>
</dbReference>
<dbReference type="PRINTS" id="PR00722">
    <property type="entry name" value="CHYMOTRYPSIN"/>
</dbReference>
<feature type="chain" id="PRO_5023889718" evidence="7">
    <location>
        <begin position="21"/>
        <end position="419"/>
    </location>
</feature>
<reference evidence="9" key="3">
    <citation type="submission" date="2025-09" db="UniProtKB">
        <authorList>
            <consortium name="Ensembl"/>
        </authorList>
    </citation>
    <scope>IDENTIFICATION</scope>
    <source>
        <strain evidence="9">Thorbecke</strain>
    </source>
</reference>
<evidence type="ECO:0000259" key="8">
    <source>
        <dbReference type="PROSITE" id="PS50240"/>
    </source>
</evidence>
<dbReference type="Pfam" id="PF00089">
    <property type="entry name" value="Trypsin"/>
    <property type="match status" value="2"/>
</dbReference>
<dbReference type="Ensembl" id="ENSOCUT00000033651.2">
    <property type="protein sequence ID" value="ENSOCUP00000026698.2"/>
    <property type="gene ID" value="ENSOCUG00000037351.1"/>
</dbReference>
<accession>U3KN89</accession>
<evidence type="ECO:0000256" key="6">
    <source>
        <dbReference type="RuleBase" id="RU363034"/>
    </source>
</evidence>
<dbReference type="HOGENOM" id="CLU_006842_1_7_1"/>
<dbReference type="SUPFAM" id="SSF50494">
    <property type="entry name" value="Trypsin-like serine proteases"/>
    <property type="match status" value="2"/>
</dbReference>
<dbReference type="GeneTree" id="ENSGT00940000162323"/>
<dbReference type="PANTHER" id="PTHR24271:SF57">
    <property type="entry name" value="KALLIKREIN-9"/>
    <property type="match status" value="1"/>
</dbReference>
<comment type="similarity">
    <text evidence="1">Belongs to the peptidase S1 family. Snake venom subfamily.</text>
</comment>
<evidence type="ECO:0000256" key="2">
    <source>
        <dbReference type="ARBA" id="ARBA00022670"/>
    </source>
</evidence>
<gene>
    <name evidence="9" type="primary">KLK9</name>
</gene>
<keyword evidence="2 6" id="KW-0645">Protease</keyword>
<evidence type="ECO:0000256" key="4">
    <source>
        <dbReference type="ARBA" id="ARBA00022825"/>
    </source>
</evidence>
<reference evidence="9 10" key="1">
    <citation type="journal article" date="2011" name="Nature">
        <title>A high-resolution map of human evolutionary constraint using 29 mammals.</title>
        <authorList>
            <person name="Lindblad-Toh K."/>
            <person name="Garber M."/>
            <person name="Zuk O."/>
            <person name="Lin M.F."/>
            <person name="Parker B.J."/>
            <person name="Washietl S."/>
            <person name="Kheradpour P."/>
            <person name="Ernst J."/>
            <person name="Jordan G."/>
            <person name="Mauceli E."/>
            <person name="Ward L.D."/>
            <person name="Lowe C.B."/>
            <person name="Holloway A.K."/>
            <person name="Clamp M."/>
            <person name="Gnerre S."/>
            <person name="Alfoldi J."/>
            <person name="Beal K."/>
            <person name="Chang J."/>
            <person name="Clawson H."/>
            <person name="Cuff J."/>
            <person name="Di Palma F."/>
            <person name="Fitzgerald S."/>
            <person name="Flicek P."/>
            <person name="Guttman M."/>
            <person name="Hubisz M.J."/>
            <person name="Jaffe D.B."/>
            <person name="Jungreis I."/>
            <person name="Kent W.J."/>
            <person name="Kostka D."/>
            <person name="Lara M."/>
            <person name="Martins A.L."/>
            <person name="Massingham T."/>
            <person name="Moltke I."/>
            <person name="Raney B.J."/>
            <person name="Rasmussen M.D."/>
            <person name="Robinson J."/>
            <person name="Stark A."/>
            <person name="Vilella A.J."/>
            <person name="Wen J."/>
            <person name="Xie X."/>
            <person name="Zody M.C."/>
            <person name="Baldwin J."/>
            <person name="Bloom T."/>
            <person name="Chin C.W."/>
            <person name="Heiman D."/>
            <person name="Nicol R."/>
            <person name="Nusbaum C."/>
            <person name="Young S."/>
            <person name="Wilkinson J."/>
            <person name="Worley K.C."/>
            <person name="Kovar C.L."/>
            <person name="Muzny D.M."/>
            <person name="Gibbs R.A."/>
            <person name="Cree A."/>
            <person name="Dihn H.H."/>
            <person name="Fowler G."/>
            <person name="Jhangiani S."/>
            <person name="Joshi V."/>
            <person name="Lee S."/>
            <person name="Lewis L.R."/>
            <person name="Nazareth L.V."/>
            <person name="Okwuonu G."/>
            <person name="Santibanez J."/>
            <person name="Warren W.C."/>
            <person name="Mardis E.R."/>
            <person name="Weinstock G.M."/>
            <person name="Wilson R.K."/>
            <person name="Delehaunty K."/>
            <person name="Dooling D."/>
            <person name="Fronik C."/>
            <person name="Fulton L."/>
            <person name="Fulton B."/>
            <person name="Graves T."/>
            <person name="Minx P."/>
            <person name="Sodergren E."/>
            <person name="Birney E."/>
            <person name="Margulies E.H."/>
            <person name="Herrero J."/>
            <person name="Green E.D."/>
            <person name="Haussler D."/>
            <person name="Siepel A."/>
            <person name="Goldman N."/>
            <person name="Pollard K.S."/>
            <person name="Pedersen J.S."/>
            <person name="Lander E.S."/>
            <person name="Kellis M."/>
        </authorList>
    </citation>
    <scope>NUCLEOTIDE SEQUENCE [LARGE SCALE GENOMIC DNA]</scope>
    <source>
        <strain evidence="10">Thorbecke</strain>
    </source>
</reference>
<evidence type="ECO:0000256" key="3">
    <source>
        <dbReference type="ARBA" id="ARBA00022801"/>
    </source>
</evidence>
<keyword evidence="5" id="KW-1015">Disulfide bond</keyword>
<evidence type="ECO:0000313" key="10">
    <source>
        <dbReference type="Proteomes" id="UP000001811"/>
    </source>
</evidence>
<dbReference type="FunFam" id="2.40.10.10:FF:000010">
    <property type="entry name" value="Kallikrein related peptidase 11"/>
    <property type="match status" value="1"/>
</dbReference>
<dbReference type="PANTHER" id="PTHR24271">
    <property type="entry name" value="KALLIKREIN-RELATED"/>
    <property type="match status" value="1"/>
</dbReference>
<dbReference type="GO" id="GO:0006508">
    <property type="term" value="P:proteolysis"/>
    <property type="evidence" value="ECO:0007669"/>
    <property type="project" value="UniProtKB-KW"/>
</dbReference>
<evidence type="ECO:0000256" key="5">
    <source>
        <dbReference type="ARBA" id="ARBA00023157"/>
    </source>
</evidence>
<sequence>MRASVLLLCVLALAPRLSQADTEKIVNGVECVPHSQPWQVGLFEGTHLRCGGVLIDRRWVLTAAHCRGSRYWVRLGEHSLSRLDWTEQIRRSGFSVTHPGYRGAPQNHEHDLRLLRLGTPVRQTRSVQPLPLPSACVTAGTDCHISGWGTTNQPWSKGTRGWGQRSEVMRLGYIWALLSLLAGHGWADTRTIGAEECRPNSQPWQVGLFYRTHLFCGATLIHDRWLLTAAHCRKPYLWVRLGEHHLWRWEGPEQLFRVTDFFPHPGFNADLSANDHNDDIMLIRLPRRARLGSAVQPLGLSQTCVSPGTQCLISGWGAVSSPKVRYPVVLQCANISILETRLCHWAYPGHISDSMICAGLWEGGRGSCQGDSGGPLVCNGTLAGVVSGGAEPCSRPRRPAVYTSVCHYEAWIRKTMEDN</sequence>
<keyword evidence="3 6" id="KW-0378">Hydrolase</keyword>
<dbReference type="SMR" id="U3KN89"/>
<feature type="domain" description="Peptidase S1" evidence="8">
    <location>
        <begin position="25"/>
        <end position="170"/>
    </location>
</feature>
<dbReference type="AlphaFoldDB" id="U3KN89"/>
<proteinExistence type="inferred from homology"/>
<dbReference type="InterPro" id="IPR043504">
    <property type="entry name" value="Peptidase_S1_PA_chymotrypsin"/>
</dbReference>
<dbReference type="SMART" id="SM00020">
    <property type="entry name" value="Tryp_SPc"/>
    <property type="match status" value="2"/>
</dbReference>
<dbReference type="CDD" id="cd00190">
    <property type="entry name" value="Tryp_SPc"/>
    <property type="match status" value="1"/>
</dbReference>
<dbReference type="InterPro" id="IPR001254">
    <property type="entry name" value="Trypsin_dom"/>
</dbReference>
<dbReference type="FunFam" id="2.40.10.10:FF:000147">
    <property type="entry name" value="Kallikrein related peptidase 12"/>
    <property type="match status" value="1"/>
</dbReference>
<dbReference type="InterPro" id="IPR001314">
    <property type="entry name" value="Peptidase_S1A"/>
</dbReference>
<dbReference type="GO" id="GO:0030141">
    <property type="term" value="C:secretory granule"/>
    <property type="evidence" value="ECO:0007669"/>
    <property type="project" value="TreeGrafter"/>
</dbReference>
<dbReference type="FunFam" id="2.40.10.10:FF:000021">
    <property type="entry name" value="Kallikrein 1"/>
    <property type="match status" value="1"/>
</dbReference>
<dbReference type="InParanoid" id="U3KN89"/>
<protein>
    <submittedName>
        <fullName evidence="9">Kallikrein related peptidase 9</fullName>
    </submittedName>
</protein>
<keyword evidence="4 6" id="KW-0720">Serine protease</keyword>
<dbReference type="PaxDb" id="9986-ENSOCUP00000006546"/>
<evidence type="ECO:0000256" key="7">
    <source>
        <dbReference type="SAM" id="SignalP"/>
    </source>
</evidence>
<dbReference type="PROSITE" id="PS00135">
    <property type="entry name" value="TRYPSIN_SER"/>
    <property type="match status" value="1"/>
</dbReference>